<dbReference type="Proteomes" id="UP001295684">
    <property type="component" value="Unassembled WGS sequence"/>
</dbReference>
<gene>
    <name evidence="1" type="ORF">ECRASSUSDP1_LOCUS5067</name>
</gene>
<comment type="caution">
    <text evidence="1">The sequence shown here is derived from an EMBL/GenBank/DDBJ whole genome shotgun (WGS) entry which is preliminary data.</text>
</comment>
<dbReference type="SUPFAM" id="SSF52047">
    <property type="entry name" value="RNI-like"/>
    <property type="match status" value="1"/>
</dbReference>
<evidence type="ECO:0000313" key="1">
    <source>
        <dbReference type="EMBL" id="CAI2363730.1"/>
    </source>
</evidence>
<organism evidence="1 2">
    <name type="scientific">Euplotes crassus</name>
    <dbReference type="NCBI Taxonomy" id="5936"/>
    <lineage>
        <taxon>Eukaryota</taxon>
        <taxon>Sar</taxon>
        <taxon>Alveolata</taxon>
        <taxon>Ciliophora</taxon>
        <taxon>Intramacronucleata</taxon>
        <taxon>Spirotrichea</taxon>
        <taxon>Hypotrichia</taxon>
        <taxon>Euplotida</taxon>
        <taxon>Euplotidae</taxon>
        <taxon>Moneuplotes</taxon>
    </lineage>
</organism>
<evidence type="ECO:0000313" key="2">
    <source>
        <dbReference type="Proteomes" id="UP001295684"/>
    </source>
</evidence>
<dbReference type="EMBL" id="CAMPGE010004879">
    <property type="protein sequence ID" value="CAI2363730.1"/>
    <property type="molecule type" value="Genomic_DNA"/>
</dbReference>
<proteinExistence type="predicted"/>
<keyword evidence="2" id="KW-1185">Reference proteome</keyword>
<accession>A0AAD1U7F7</accession>
<dbReference type="InterPro" id="IPR032675">
    <property type="entry name" value="LRR_dom_sf"/>
</dbReference>
<dbReference type="Gene3D" id="3.80.10.10">
    <property type="entry name" value="Ribonuclease Inhibitor"/>
    <property type="match status" value="1"/>
</dbReference>
<reference evidence="1" key="1">
    <citation type="submission" date="2023-07" db="EMBL/GenBank/DDBJ databases">
        <authorList>
            <consortium name="AG Swart"/>
            <person name="Singh M."/>
            <person name="Singh A."/>
            <person name="Seah K."/>
            <person name="Emmerich C."/>
        </authorList>
    </citation>
    <scope>NUCLEOTIDE SEQUENCE</scope>
    <source>
        <strain evidence="1">DP1</strain>
    </source>
</reference>
<name>A0AAD1U7F7_EUPCR</name>
<protein>
    <submittedName>
        <fullName evidence="1">Uncharacterized protein</fullName>
    </submittedName>
</protein>
<dbReference type="AlphaFoldDB" id="A0AAD1U7F7"/>
<sequence>MESLHQDSKADTELIKNKEESIMREEKMIDYLSCAALQLNIHSLDFFTKIPDLGSIPDRDNTLILVQIWEDITEEEYSIYLDEFDEATMFKKLAPLPYFDGDGVNLFRCGQKQEFWKYLCQSFPKKLNGLWVFSIKKEQSPLAKYFNSIIRISHTVSKEVRFSEIQISQFQLKRLIVSFKHVKVFALSDCNLSLSMVPDFSHALKHTKIRKLELLYYQTDENWKTAPEVCMKLLQGLATSQDFLSSLRKLSIQKCGVTREEVEHFLKQNKLDIVKLWHF</sequence>